<dbReference type="Pfam" id="PF13358">
    <property type="entry name" value="DDE_3"/>
    <property type="match status" value="1"/>
</dbReference>
<comment type="caution">
    <text evidence="2">The sequence shown here is derived from an EMBL/GenBank/DDBJ whole genome shotgun (WGS) entry which is preliminary data.</text>
</comment>
<dbReference type="PANTHER" id="PTHR23022">
    <property type="entry name" value="TRANSPOSABLE ELEMENT-RELATED"/>
    <property type="match status" value="1"/>
</dbReference>
<dbReference type="EMBL" id="JBJJXI010000106">
    <property type="protein sequence ID" value="KAL3392345.1"/>
    <property type="molecule type" value="Genomic_DNA"/>
</dbReference>
<dbReference type="NCBIfam" id="NF033545">
    <property type="entry name" value="transpos_IS630"/>
    <property type="match status" value="1"/>
</dbReference>
<proteinExistence type="predicted"/>
<dbReference type="Proteomes" id="UP001627154">
    <property type="component" value="Unassembled WGS sequence"/>
</dbReference>
<dbReference type="InterPro" id="IPR038717">
    <property type="entry name" value="Tc1-like_DDE_dom"/>
</dbReference>
<evidence type="ECO:0000313" key="3">
    <source>
        <dbReference type="Proteomes" id="UP001627154"/>
    </source>
</evidence>
<sequence length="327" mass="38661">MLESDLHEDEIIEYIGCSRSTIFKWQKKSRENPEEFLFDGRENNDPRTILTNDEIGNIRLMNEEFPFMPATKIRQELMLNCSAQTIRSVLHRECNVQCFKPAVKNKLIRLHKERRLEFAQRYLNLPEEEWRKTIFLDEKVFSTHKDGRALVWRPKNTRYEENYILPRSWNGRHTKCFFGWISGYTPGAICPVSRKLNSVGYLELLDEVFLPSVRAVFGDEGVINVIEDNSAIHTAHIVQEWWRNHPQFNRLDLPPRSPEINIMENVWSEMVRQWTPGMARTEAELIDRVNSAWESLRNKQSYFEKLANSMPRRLQKIIDSEGASINY</sequence>
<protein>
    <recommendedName>
        <fullName evidence="1">Tc1-like transposase DDE domain-containing protein</fullName>
    </recommendedName>
</protein>
<keyword evidence="3" id="KW-1185">Reference proteome</keyword>
<evidence type="ECO:0000313" key="2">
    <source>
        <dbReference type="EMBL" id="KAL3392345.1"/>
    </source>
</evidence>
<dbReference type="InterPro" id="IPR047655">
    <property type="entry name" value="Transpos_IS630-like"/>
</dbReference>
<reference evidence="2 3" key="1">
    <citation type="journal article" date="2024" name="bioRxiv">
        <title>A reference genome for Trichogramma kaykai: A tiny desert-dwelling parasitoid wasp with competing sex-ratio distorters.</title>
        <authorList>
            <person name="Culotta J."/>
            <person name="Lindsey A.R."/>
        </authorList>
    </citation>
    <scope>NUCLEOTIDE SEQUENCE [LARGE SCALE GENOMIC DNA]</scope>
    <source>
        <strain evidence="2 3">KSX58</strain>
    </source>
</reference>
<name>A0ABD2WHL8_9HYME</name>
<organism evidence="2 3">
    <name type="scientific">Trichogramma kaykai</name>
    <dbReference type="NCBI Taxonomy" id="54128"/>
    <lineage>
        <taxon>Eukaryota</taxon>
        <taxon>Metazoa</taxon>
        <taxon>Ecdysozoa</taxon>
        <taxon>Arthropoda</taxon>
        <taxon>Hexapoda</taxon>
        <taxon>Insecta</taxon>
        <taxon>Pterygota</taxon>
        <taxon>Neoptera</taxon>
        <taxon>Endopterygota</taxon>
        <taxon>Hymenoptera</taxon>
        <taxon>Apocrita</taxon>
        <taxon>Proctotrupomorpha</taxon>
        <taxon>Chalcidoidea</taxon>
        <taxon>Trichogrammatidae</taxon>
        <taxon>Trichogramma</taxon>
    </lineage>
</organism>
<dbReference type="InterPro" id="IPR036397">
    <property type="entry name" value="RNaseH_sf"/>
</dbReference>
<gene>
    <name evidence="2" type="ORF">TKK_013171</name>
</gene>
<dbReference type="InterPro" id="IPR052338">
    <property type="entry name" value="Transposase_5"/>
</dbReference>
<dbReference type="Gene3D" id="3.30.420.10">
    <property type="entry name" value="Ribonuclease H-like superfamily/Ribonuclease H"/>
    <property type="match status" value="1"/>
</dbReference>
<evidence type="ECO:0000259" key="1">
    <source>
        <dbReference type="Pfam" id="PF13358"/>
    </source>
</evidence>
<dbReference type="PANTHER" id="PTHR23022:SF135">
    <property type="entry name" value="SI:DKEY-77F5.3"/>
    <property type="match status" value="1"/>
</dbReference>
<accession>A0ABD2WHL8</accession>
<dbReference type="AlphaFoldDB" id="A0ABD2WHL8"/>
<feature type="domain" description="Tc1-like transposase DDE" evidence="1">
    <location>
        <begin position="133"/>
        <end position="283"/>
    </location>
</feature>